<dbReference type="InterPro" id="IPR036770">
    <property type="entry name" value="Ankyrin_rpt-contain_sf"/>
</dbReference>
<feature type="repeat" description="ANK" evidence="3">
    <location>
        <begin position="282"/>
        <end position="304"/>
    </location>
</feature>
<dbReference type="EMBL" id="KY411923">
    <property type="protein sequence ID" value="ATW66455.1"/>
    <property type="molecule type" value="mRNA"/>
</dbReference>
<evidence type="ECO:0000256" key="3">
    <source>
        <dbReference type="PROSITE-ProRule" id="PRU00023"/>
    </source>
</evidence>
<dbReference type="SMART" id="SM00248">
    <property type="entry name" value="ANK"/>
    <property type="match status" value="6"/>
</dbReference>
<sequence>MADFEDDINNDHDLVTDDLHCVQTMNMSSHKMATGRVSEERFDSGIHSCSLQSFRDSSLESCASLRGKTELCETVPEYLSDKLLNISLEDEGISSLSLPAVAGTQPSSVTSSAIVGTKSSNVAFIKRIVIDFAVQDKDGDTFVNLALIGGNERLACALIDMVPNVECLNIPNFLYQRPVHLAVLTKQLTVLQKLLSKNIDISCQDHQGNTPLHLACRNGDLDCVKAILKVVRERRALQCLEVRNSQGLTCLHVAARVTENKMDIVRELVISEANVNAVDAKSGRTILHYACERRDMELVRFLVKYTNIEIDFLTFDGKPAIYIAYWRNYQDIVKRLVKAGADFDYNVLNDVSQDSDEENA</sequence>
<organism evidence="4">
    <name type="scientific">Sinohyriopsis schlegelii</name>
    <name type="common">Biwa pearly mussel</name>
    <name type="synonym">Hyriopsis schlegelii</name>
    <dbReference type="NCBI Taxonomy" id="2706150"/>
    <lineage>
        <taxon>Eukaryota</taxon>
        <taxon>Metazoa</taxon>
        <taxon>Spiralia</taxon>
        <taxon>Lophotrochozoa</taxon>
        <taxon>Mollusca</taxon>
        <taxon>Bivalvia</taxon>
        <taxon>Autobranchia</taxon>
        <taxon>Heteroconchia</taxon>
        <taxon>Palaeoheterodonta</taxon>
        <taxon>Unionida</taxon>
        <taxon>Unionoidea</taxon>
        <taxon>Unionidae</taxon>
        <taxon>Gonideinae</taxon>
        <taxon>Sinohyriopsis</taxon>
    </lineage>
</organism>
<evidence type="ECO:0000256" key="2">
    <source>
        <dbReference type="ARBA" id="ARBA00023043"/>
    </source>
</evidence>
<dbReference type="AlphaFoldDB" id="A0A8J9RI76"/>
<dbReference type="PANTHER" id="PTHR46680">
    <property type="entry name" value="NF-KAPPA-B INHIBITOR ALPHA"/>
    <property type="match status" value="1"/>
</dbReference>
<dbReference type="PROSITE" id="PS50297">
    <property type="entry name" value="ANK_REP_REGION"/>
    <property type="match status" value="2"/>
</dbReference>
<proteinExistence type="evidence at transcript level"/>
<keyword evidence="1" id="KW-0677">Repeat</keyword>
<reference evidence="4" key="1">
    <citation type="submission" date="2017-01" db="EMBL/GenBank/DDBJ databases">
        <authorList>
            <person name="Wang X."/>
            <person name="Sheng J."/>
            <person name="Shu F."/>
        </authorList>
    </citation>
    <scope>NUCLEOTIDE SEQUENCE</scope>
    <source>
        <tissue evidence="4">Blood</tissue>
    </source>
</reference>
<dbReference type="Pfam" id="PF13606">
    <property type="entry name" value="Ank_3"/>
    <property type="match status" value="1"/>
</dbReference>
<dbReference type="PRINTS" id="PR01415">
    <property type="entry name" value="ANKYRIN"/>
</dbReference>
<feature type="repeat" description="ANK" evidence="3">
    <location>
        <begin position="246"/>
        <end position="280"/>
    </location>
</feature>
<dbReference type="Gene3D" id="1.25.40.20">
    <property type="entry name" value="Ankyrin repeat-containing domain"/>
    <property type="match status" value="1"/>
</dbReference>
<dbReference type="GO" id="GO:0071356">
    <property type="term" value="P:cellular response to tumor necrosis factor"/>
    <property type="evidence" value="ECO:0007669"/>
    <property type="project" value="TreeGrafter"/>
</dbReference>
<feature type="repeat" description="ANK" evidence="3">
    <location>
        <begin position="207"/>
        <end position="229"/>
    </location>
</feature>
<protein>
    <submittedName>
        <fullName evidence="4">Inhibitor kappa B</fullName>
    </submittedName>
</protein>
<evidence type="ECO:0000313" key="4">
    <source>
        <dbReference type="EMBL" id="ATW66455.1"/>
    </source>
</evidence>
<dbReference type="Pfam" id="PF12796">
    <property type="entry name" value="Ank_2"/>
    <property type="match status" value="1"/>
</dbReference>
<evidence type="ECO:0000256" key="1">
    <source>
        <dbReference type="ARBA" id="ARBA00022737"/>
    </source>
</evidence>
<dbReference type="GO" id="GO:0005829">
    <property type="term" value="C:cytosol"/>
    <property type="evidence" value="ECO:0007669"/>
    <property type="project" value="TreeGrafter"/>
</dbReference>
<name>A0A8J9RI76_SINSH</name>
<dbReference type="GO" id="GO:0051059">
    <property type="term" value="F:NF-kappaB binding"/>
    <property type="evidence" value="ECO:0007669"/>
    <property type="project" value="TreeGrafter"/>
</dbReference>
<accession>A0A8J9RI76</accession>
<dbReference type="InterPro" id="IPR051070">
    <property type="entry name" value="NF-kappa-B_inhibitor"/>
</dbReference>
<dbReference type="PROSITE" id="PS50088">
    <property type="entry name" value="ANK_REPEAT"/>
    <property type="match status" value="3"/>
</dbReference>
<dbReference type="SUPFAM" id="SSF48403">
    <property type="entry name" value="Ankyrin repeat"/>
    <property type="match status" value="1"/>
</dbReference>
<dbReference type="InterPro" id="IPR002110">
    <property type="entry name" value="Ankyrin_rpt"/>
</dbReference>
<dbReference type="PANTHER" id="PTHR46680:SF3">
    <property type="entry name" value="NF-KAPPA-B INHIBITOR CACTUS"/>
    <property type="match status" value="1"/>
</dbReference>
<keyword evidence="2 3" id="KW-0040">ANK repeat</keyword>